<evidence type="ECO:0000256" key="7">
    <source>
        <dbReference type="SAM" id="Phobius"/>
    </source>
</evidence>
<evidence type="ECO:0000313" key="8">
    <source>
        <dbReference type="EMBL" id="MCL7045367.1"/>
    </source>
</evidence>
<accession>A0AA41VQ18</accession>
<dbReference type="PANTHER" id="PTHR31232:SF163">
    <property type="entry name" value="S-PROTEIN HOMOLOG 18-RELATED"/>
    <property type="match status" value="1"/>
</dbReference>
<organism evidence="8 9">
    <name type="scientific">Papaver nudicaule</name>
    <name type="common">Iceland poppy</name>
    <dbReference type="NCBI Taxonomy" id="74823"/>
    <lineage>
        <taxon>Eukaryota</taxon>
        <taxon>Viridiplantae</taxon>
        <taxon>Streptophyta</taxon>
        <taxon>Embryophyta</taxon>
        <taxon>Tracheophyta</taxon>
        <taxon>Spermatophyta</taxon>
        <taxon>Magnoliopsida</taxon>
        <taxon>Ranunculales</taxon>
        <taxon>Papaveraceae</taxon>
        <taxon>Papaveroideae</taxon>
        <taxon>Papaver</taxon>
    </lineage>
</organism>
<keyword evidence="7" id="KW-0472">Membrane</keyword>
<dbReference type="Pfam" id="PF05938">
    <property type="entry name" value="Self-incomp_S1"/>
    <property type="match status" value="1"/>
</dbReference>
<keyword evidence="7" id="KW-1133">Transmembrane helix</keyword>
<name>A0AA41VQ18_PAPNU</name>
<protein>
    <recommendedName>
        <fullName evidence="6">S-protein homolog</fullName>
    </recommendedName>
</protein>
<comment type="caution">
    <text evidence="8">The sequence shown here is derived from an EMBL/GenBank/DDBJ whole genome shotgun (WGS) entry which is preliminary data.</text>
</comment>
<keyword evidence="9" id="KW-1185">Reference proteome</keyword>
<evidence type="ECO:0000256" key="3">
    <source>
        <dbReference type="ARBA" id="ARBA00022471"/>
    </source>
</evidence>
<dbReference type="EMBL" id="JAJJMA010268915">
    <property type="protein sequence ID" value="MCL7045367.1"/>
    <property type="molecule type" value="Genomic_DNA"/>
</dbReference>
<dbReference type="GO" id="GO:0060320">
    <property type="term" value="P:rejection of self pollen"/>
    <property type="evidence" value="ECO:0007669"/>
    <property type="project" value="UniProtKB-KW"/>
</dbReference>
<keyword evidence="4 6" id="KW-0964">Secreted</keyword>
<dbReference type="InterPro" id="IPR010264">
    <property type="entry name" value="Self-incomp_S1"/>
</dbReference>
<keyword evidence="7" id="KW-0812">Transmembrane</keyword>
<dbReference type="AlphaFoldDB" id="A0AA41VQ18"/>
<evidence type="ECO:0000313" key="9">
    <source>
        <dbReference type="Proteomes" id="UP001177140"/>
    </source>
</evidence>
<evidence type="ECO:0000256" key="1">
    <source>
        <dbReference type="ARBA" id="ARBA00004613"/>
    </source>
</evidence>
<comment type="subcellular location">
    <subcellularLocation>
        <location evidence="1 6">Secreted</location>
    </subcellularLocation>
</comment>
<keyword evidence="5" id="KW-0732">Signal</keyword>
<reference evidence="8" key="1">
    <citation type="submission" date="2022-03" db="EMBL/GenBank/DDBJ databases">
        <title>A functionally conserved STORR gene fusion in Papaver species that diverged 16.8 million years ago.</title>
        <authorList>
            <person name="Catania T."/>
        </authorList>
    </citation>
    <scope>NUCLEOTIDE SEQUENCE</scope>
    <source>
        <strain evidence="8">S-191538</strain>
    </source>
</reference>
<gene>
    <name evidence="8" type="ORF">MKW94_008763</name>
</gene>
<feature type="transmembrane region" description="Helical" evidence="7">
    <location>
        <begin position="20"/>
        <end position="44"/>
    </location>
</feature>
<dbReference type="GO" id="GO:0005576">
    <property type="term" value="C:extracellular region"/>
    <property type="evidence" value="ECO:0007669"/>
    <property type="project" value="UniProtKB-SubCell"/>
</dbReference>
<proteinExistence type="inferred from homology"/>
<sequence length="125" mass="14519">MTCFFVNGNNISSSLVSAKFFLVVLTILFGFSSVTDGLGCYFQILLTYHCKSKDADLGERSLAPFGTSWKWRFYINFWDTTLYWCNFQWDENGKTRQEGFQIYKAKRDIPTCGYNCRYSIRSDGV</sequence>
<comment type="similarity">
    <text evidence="2 6">Belongs to the plant self-incompatibility (S1) protein family.</text>
</comment>
<keyword evidence="3 6" id="KW-0713">Self-incompatibility</keyword>
<dbReference type="PANTHER" id="PTHR31232">
    <property type="match status" value="1"/>
</dbReference>
<evidence type="ECO:0000256" key="6">
    <source>
        <dbReference type="RuleBase" id="RU367044"/>
    </source>
</evidence>
<evidence type="ECO:0000256" key="5">
    <source>
        <dbReference type="ARBA" id="ARBA00022729"/>
    </source>
</evidence>
<dbReference type="Proteomes" id="UP001177140">
    <property type="component" value="Unassembled WGS sequence"/>
</dbReference>
<evidence type="ECO:0000256" key="2">
    <source>
        <dbReference type="ARBA" id="ARBA00005581"/>
    </source>
</evidence>
<evidence type="ECO:0000256" key="4">
    <source>
        <dbReference type="ARBA" id="ARBA00022525"/>
    </source>
</evidence>